<comment type="caution">
    <text evidence="1">The sequence shown here is derived from an EMBL/GenBank/DDBJ whole genome shotgun (WGS) entry which is preliminary data.</text>
</comment>
<dbReference type="InterPro" id="IPR037136">
    <property type="entry name" value="RNA3'_phos_cyclase_dom_sf"/>
</dbReference>
<dbReference type="PRINTS" id="PR00625">
    <property type="entry name" value="JDOMAIN"/>
</dbReference>
<dbReference type="EMBL" id="CACRXK020026395">
    <property type="protein sequence ID" value="CAB4040167.1"/>
    <property type="molecule type" value="Genomic_DNA"/>
</dbReference>
<evidence type="ECO:0000313" key="1">
    <source>
        <dbReference type="EMBL" id="CAB4040167.1"/>
    </source>
</evidence>
<dbReference type="PANTHER" id="PTHR44873:SF1">
    <property type="entry name" value="DNAJ HOMOLOG SUBFAMILY C MEMBER 30, MITOCHONDRIAL"/>
    <property type="match status" value="1"/>
</dbReference>
<dbReference type="Proteomes" id="UP001152795">
    <property type="component" value="Unassembled WGS sequence"/>
</dbReference>
<reference evidence="1" key="1">
    <citation type="submission" date="2020-04" db="EMBL/GenBank/DDBJ databases">
        <authorList>
            <person name="Alioto T."/>
            <person name="Alioto T."/>
            <person name="Gomez Garrido J."/>
        </authorList>
    </citation>
    <scope>NUCLEOTIDE SEQUENCE</scope>
    <source>
        <strain evidence="1">A484AB</strain>
    </source>
</reference>
<protein>
    <submittedName>
        <fullName evidence="1">RNA 3 -terminal phosphate cyclase</fullName>
    </submittedName>
</protein>
<dbReference type="SMART" id="SM00271">
    <property type="entry name" value="DnaJ"/>
    <property type="match status" value="1"/>
</dbReference>
<dbReference type="InterPro" id="IPR036869">
    <property type="entry name" value="J_dom_sf"/>
</dbReference>
<name>A0A6S7K6F3_PARCT</name>
<dbReference type="GO" id="GO:0003824">
    <property type="term" value="F:catalytic activity"/>
    <property type="evidence" value="ECO:0007669"/>
    <property type="project" value="InterPro"/>
</dbReference>
<dbReference type="PANTHER" id="PTHR44873">
    <property type="entry name" value="DNAJ HOMOLOG SUBFAMILY C MEMBER 30, MITOCHONDRIAL"/>
    <property type="match status" value="1"/>
</dbReference>
<dbReference type="InterPro" id="IPR053025">
    <property type="entry name" value="Mito_ATP_Synthase-Asso"/>
</dbReference>
<sequence>MSFRRCLSYSLFASQSCKYSSLLNVCQKNINGFYFRTFAAQAQEKRKKPLTFYESLGVLPTATQSEIKNAYYELALRYHPDTNNDTQAEDIFREITEAYQILGHVESRKVYDHKVGSYFVLRGSAKKESIRPVWRLLDDRIVNIDARNIKQCESFICHLSSLSSILGVPVRVTNICRKSLIRGIPANEMRTVMLLRQICNGTLSGLTGSSTLTFLPSDMQCGRYYIDAYQFGNVSDLIPYTIPSLMFAPTPHIGRNNVLFLNGPTYAYNGLHVDHISKVQ</sequence>
<keyword evidence="2" id="KW-1185">Reference proteome</keyword>
<dbReference type="SUPFAM" id="SSF55205">
    <property type="entry name" value="EPT/RTPC-like"/>
    <property type="match status" value="1"/>
</dbReference>
<evidence type="ECO:0000313" key="2">
    <source>
        <dbReference type="Proteomes" id="UP001152795"/>
    </source>
</evidence>
<organism evidence="1 2">
    <name type="scientific">Paramuricea clavata</name>
    <name type="common">Red gorgonian</name>
    <name type="synonym">Violescent sea-whip</name>
    <dbReference type="NCBI Taxonomy" id="317549"/>
    <lineage>
        <taxon>Eukaryota</taxon>
        <taxon>Metazoa</taxon>
        <taxon>Cnidaria</taxon>
        <taxon>Anthozoa</taxon>
        <taxon>Octocorallia</taxon>
        <taxon>Malacalcyonacea</taxon>
        <taxon>Plexauridae</taxon>
        <taxon>Paramuricea</taxon>
    </lineage>
</organism>
<proteinExistence type="predicted"/>
<dbReference type="Gene3D" id="3.65.10.20">
    <property type="entry name" value="RNA 3'-terminal phosphate cyclase domain"/>
    <property type="match status" value="1"/>
</dbReference>
<accession>A0A6S7K6F3</accession>
<dbReference type="InterPro" id="IPR023797">
    <property type="entry name" value="RNA3'_phos_cyclase_dom"/>
</dbReference>
<dbReference type="CDD" id="cd06257">
    <property type="entry name" value="DnaJ"/>
    <property type="match status" value="1"/>
</dbReference>
<dbReference type="Pfam" id="PF00226">
    <property type="entry name" value="DnaJ"/>
    <property type="match status" value="1"/>
</dbReference>
<dbReference type="PROSITE" id="PS51257">
    <property type="entry name" value="PROKAR_LIPOPROTEIN"/>
    <property type="match status" value="1"/>
</dbReference>
<dbReference type="SUPFAM" id="SSF46565">
    <property type="entry name" value="Chaperone J-domain"/>
    <property type="match status" value="1"/>
</dbReference>
<gene>
    <name evidence="1" type="ORF">PACLA_8A015423</name>
</gene>
<dbReference type="Gene3D" id="1.10.287.110">
    <property type="entry name" value="DnaJ domain"/>
    <property type="match status" value="1"/>
</dbReference>
<dbReference type="Pfam" id="PF01137">
    <property type="entry name" value="RTC"/>
    <property type="match status" value="1"/>
</dbReference>
<dbReference type="PROSITE" id="PS50076">
    <property type="entry name" value="DNAJ_2"/>
    <property type="match status" value="1"/>
</dbReference>
<dbReference type="InterPro" id="IPR013792">
    <property type="entry name" value="RNA3'P_cycl/enolpyr_Trfase_a/b"/>
</dbReference>
<dbReference type="InterPro" id="IPR001623">
    <property type="entry name" value="DnaJ_domain"/>
</dbReference>
<dbReference type="OrthoDB" id="25029at2759"/>
<dbReference type="AlphaFoldDB" id="A0A6S7K6F3"/>